<organism evidence="1 2">
    <name type="scientific">Moellerella wisconsensis</name>
    <dbReference type="NCBI Taxonomy" id="158849"/>
    <lineage>
        <taxon>Bacteria</taxon>
        <taxon>Pseudomonadati</taxon>
        <taxon>Pseudomonadota</taxon>
        <taxon>Gammaproteobacteria</taxon>
        <taxon>Enterobacterales</taxon>
        <taxon>Morganellaceae</taxon>
        <taxon>Moellerella</taxon>
    </lineage>
</organism>
<dbReference type="EMBL" id="CP093255">
    <property type="protein sequence ID" value="UNH40006.1"/>
    <property type="molecule type" value="Genomic_DNA"/>
</dbReference>
<gene>
    <name evidence="1" type="ORF">MNY70_06080</name>
</gene>
<evidence type="ECO:0000313" key="2">
    <source>
        <dbReference type="Proteomes" id="UP000829420"/>
    </source>
</evidence>
<keyword evidence="2" id="KW-1185">Reference proteome</keyword>
<proteinExistence type="predicted"/>
<reference evidence="1" key="1">
    <citation type="submission" date="2022-03" db="EMBL/GenBank/DDBJ databases">
        <title>ESBL-producing Moellerella wisconsensis and Escherichia marmotae isolated from wild game meat.</title>
        <authorList>
            <person name="Biggel M."/>
        </authorList>
    </citation>
    <scope>NUCLEOTIDE SEQUENCE</scope>
    <source>
        <strain evidence="1">W1</strain>
    </source>
</reference>
<sequence length="173" mass="19308">MKKALIAGAILVGVAAGVSVNFVSEKKANEFYLVSHCSNMTKSIMKSPSSYKMLSYKTFSYPTPDEFISERDRSFENKIKKDNPKENVIFDTQSVTIGYESKNSFGVDLAGESSCSFTRAHNDSIVLGVYPRLFIVDNKPLMNSDEISAELLAKNSIGSYQRKLNYLISQIFN</sequence>
<evidence type="ECO:0000313" key="1">
    <source>
        <dbReference type="EMBL" id="UNH40006.1"/>
    </source>
</evidence>
<accession>A0ACD3YAD8</accession>
<name>A0ACD3YAD8_9GAMM</name>
<dbReference type="Proteomes" id="UP000829420">
    <property type="component" value="Chromosome"/>
</dbReference>
<protein>
    <submittedName>
        <fullName evidence="1">Uncharacterized protein</fullName>
    </submittedName>
</protein>